<dbReference type="AlphaFoldDB" id="A0AAW1U563"/>
<comment type="caution">
    <text evidence="1">The sequence shown here is derived from an EMBL/GenBank/DDBJ whole genome shotgun (WGS) entry which is preliminary data.</text>
</comment>
<dbReference type="EMBL" id="JARQZJ010000043">
    <property type="protein sequence ID" value="KAK9877615.1"/>
    <property type="molecule type" value="Genomic_DNA"/>
</dbReference>
<reference evidence="1 2" key="1">
    <citation type="submission" date="2023-03" db="EMBL/GenBank/DDBJ databases">
        <title>Genome insight into feeding habits of ladybird beetles.</title>
        <authorList>
            <person name="Li H.-S."/>
            <person name="Huang Y.-H."/>
            <person name="Pang H."/>
        </authorList>
    </citation>
    <scope>NUCLEOTIDE SEQUENCE [LARGE SCALE GENOMIC DNA]</scope>
    <source>
        <strain evidence="1">SYSU_2023b</strain>
        <tissue evidence="1">Whole body</tissue>
    </source>
</reference>
<organism evidence="1 2">
    <name type="scientific">Henosepilachna vigintioctopunctata</name>
    <dbReference type="NCBI Taxonomy" id="420089"/>
    <lineage>
        <taxon>Eukaryota</taxon>
        <taxon>Metazoa</taxon>
        <taxon>Ecdysozoa</taxon>
        <taxon>Arthropoda</taxon>
        <taxon>Hexapoda</taxon>
        <taxon>Insecta</taxon>
        <taxon>Pterygota</taxon>
        <taxon>Neoptera</taxon>
        <taxon>Endopterygota</taxon>
        <taxon>Coleoptera</taxon>
        <taxon>Polyphaga</taxon>
        <taxon>Cucujiformia</taxon>
        <taxon>Coccinelloidea</taxon>
        <taxon>Coccinellidae</taxon>
        <taxon>Epilachninae</taxon>
        <taxon>Epilachnini</taxon>
        <taxon>Henosepilachna</taxon>
    </lineage>
</organism>
<keyword evidence="2" id="KW-1185">Reference proteome</keyword>
<evidence type="ECO:0000313" key="2">
    <source>
        <dbReference type="Proteomes" id="UP001431783"/>
    </source>
</evidence>
<accession>A0AAW1U563</accession>
<protein>
    <submittedName>
        <fullName evidence="1">Uncharacterized protein</fullName>
    </submittedName>
</protein>
<gene>
    <name evidence="1" type="ORF">WA026_019285</name>
</gene>
<evidence type="ECO:0000313" key="1">
    <source>
        <dbReference type="EMBL" id="KAK9877615.1"/>
    </source>
</evidence>
<sequence length="141" mass="16369">MVPRQQMMSQNMQVNSEQQIGQNYCYSQGMDNHSFSSNMQHKHGKNWTNRTTGIMQNQLCLQMSITHPNNHHNICSQTHQYMNQCNKTEMSSTNNFNMAMRVQENMNPCANHYSLMCNQNAQYNLRHPNGTCYPYCGHGAN</sequence>
<name>A0AAW1U563_9CUCU</name>
<dbReference type="Proteomes" id="UP001431783">
    <property type="component" value="Unassembled WGS sequence"/>
</dbReference>
<proteinExistence type="predicted"/>